<keyword evidence="6" id="KW-0675">Receptor</keyword>
<proteinExistence type="predicted"/>
<dbReference type="InterPro" id="IPR008969">
    <property type="entry name" value="CarboxyPept-like_regulatory"/>
</dbReference>
<name>A0ABX0HDJ2_9BACT</name>
<dbReference type="Gene3D" id="2.60.40.1120">
    <property type="entry name" value="Carboxypeptidase-like, regulatory domain"/>
    <property type="match status" value="1"/>
</dbReference>
<keyword evidence="7" id="KW-1185">Reference proteome</keyword>
<dbReference type="Pfam" id="PF07715">
    <property type="entry name" value="Plug"/>
    <property type="match status" value="1"/>
</dbReference>
<feature type="domain" description="TonB-dependent receptor plug" evidence="5">
    <location>
        <begin position="213"/>
        <end position="305"/>
    </location>
</feature>
<dbReference type="EMBL" id="JAANYN010000007">
    <property type="protein sequence ID" value="NHE58562.1"/>
    <property type="molecule type" value="Genomic_DNA"/>
</dbReference>
<keyword evidence="3" id="KW-0998">Cell outer membrane</keyword>
<dbReference type="Gene3D" id="2.170.130.10">
    <property type="entry name" value="TonB-dependent receptor, plug domain"/>
    <property type="match status" value="1"/>
</dbReference>
<sequence>MLRYLFLLVCCGFVLVSAAQTPRQVSIEKSSWTFRELINLLENDYSYNCSYSSSILDLEKELRLEVKRYDIDALIETISSQANLKIRVRGTKILINRNEKTGPEPKQEFTLSGYISEQSSGEPLIGATVRVSGTSKGTVSNAYGFYSLSLPEGNYTIESSYLSFSTQFLDIRLDQDIDLDIRLRDQMNSLKEVVVTATGDEPINEIANVDYQQVNADFIKNQPGLVGEPDVIKSLQTIPGFKAATEGSSGISVRGGGRDQNLILLDEAIVFNPSHLFGFYSVFNPDAIKDVKAYKSGFPAQYGGRLSSVIDIKMKEGNNQYFEGEGAIGLVSSRLTLEGPISKDKSSFIVSARRTYADMFLKLGGDDGGNKASFYDLNAKINFILGKNDRLYLSGYFGRDLLRFFDQYQTEWGNQTATLRWNHVFHSRLFSNTSLIFSNYFYDINYFQRINNTDDFGWRSNVQNVNVKTDFTCFVNPKNTLSAGISALSTKFVPGENKNEEAAENVSSTNLAELSLYVQNEHQFNDWLSSDYGIRVSAVANSGKNTFYTFDSSYEVSDTLNTDGLTNGNFVAAPRVSIKVLTGTDHSTTLKASYSRTYQFMQTLANTSLSFSAFDINLPTTPNTDFLSGDQISLALKKSFNPTYQFIVEGYYKWLDNVIDYKDHARLIQNPLIEGEIRAGRGKAYGIEFLLEKIQGKVTGRLSYTLSKSRNQIEGINEGRWYNSPYDRPHHLTLSTSYQQDGRWSFFSNFTYSSGNAFTFPTSFFNYDGLTVPLYSDRNSDRMPDYHRLDLAARLKNKKKKTRLSSYWEFSVYNAYARINPISIAFGRQENALLGEVRPGAKNVVKKTFLFYIIPSVSYNIKF</sequence>
<reference evidence="6 7" key="1">
    <citation type="submission" date="2020-03" db="EMBL/GenBank/DDBJ databases">
        <title>Cyclobacterium plantarum sp. nov., a marine bacterium isolated from a coastal-marine wetland.</title>
        <authorList>
            <person name="Sanchez-Porro C."/>
            <person name="Ventosa A."/>
            <person name="Amoozegar M."/>
        </authorList>
    </citation>
    <scope>NUCLEOTIDE SEQUENCE [LARGE SCALE GENOMIC DNA]</scope>
    <source>
        <strain evidence="6 7">GBPx2</strain>
    </source>
</reference>
<feature type="chain" id="PRO_5045499915" evidence="4">
    <location>
        <begin position="20"/>
        <end position="863"/>
    </location>
</feature>
<dbReference type="InterPro" id="IPR012910">
    <property type="entry name" value="Plug_dom"/>
</dbReference>
<evidence type="ECO:0000259" key="5">
    <source>
        <dbReference type="Pfam" id="PF07715"/>
    </source>
</evidence>
<evidence type="ECO:0000256" key="2">
    <source>
        <dbReference type="ARBA" id="ARBA00023136"/>
    </source>
</evidence>
<protein>
    <submittedName>
        <fullName evidence="6">TonB-dependent receptor</fullName>
    </submittedName>
</protein>
<accession>A0ABX0HDJ2</accession>
<organism evidence="6 7">
    <name type="scientific">Cyclobacterium plantarum</name>
    <dbReference type="NCBI Taxonomy" id="2716263"/>
    <lineage>
        <taxon>Bacteria</taxon>
        <taxon>Pseudomonadati</taxon>
        <taxon>Bacteroidota</taxon>
        <taxon>Cytophagia</taxon>
        <taxon>Cytophagales</taxon>
        <taxon>Cyclobacteriaceae</taxon>
        <taxon>Cyclobacterium</taxon>
    </lineage>
</organism>
<evidence type="ECO:0000313" key="6">
    <source>
        <dbReference type="EMBL" id="NHE58562.1"/>
    </source>
</evidence>
<gene>
    <name evidence="6" type="ORF">G9Q97_17270</name>
</gene>
<dbReference type="SUPFAM" id="SSF49464">
    <property type="entry name" value="Carboxypeptidase regulatory domain-like"/>
    <property type="match status" value="1"/>
</dbReference>
<evidence type="ECO:0000256" key="1">
    <source>
        <dbReference type="ARBA" id="ARBA00004442"/>
    </source>
</evidence>
<evidence type="ECO:0000313" key="7">
    <source>
        <dbReference type="Proteomes" id="UP000649799"/>
    </source>
</evidence>
<dbReference type="Proteomes" id="UP000649799">
    <property type="component" value="Unassembled WGS sequence"/>
</dbReference>
<dbReference type="SUPFAM" id="SSF56935">
    <property type="entry name" value="Porins"/>
    <property type="match status" value="1"/>
</dbReference>
<dbReference type="InterPro" id="IPR037066">
    <property type="entry name" value="Plug_dom_sf"/>
</dbReference>
<comment type="caution">
    <text evidence="6">The sequence shown here is derived from an EMBL/GenBank/DDBJ whole genome shotgun (WGS) entry which is preliminary data.</text>
</comment>
<evidence type="ECO:0000256" key="4">
    <source>
        <dbReference type="SAM" id="SignalP"/>
    </source>
</evidence>
<dbReference type="RefSeq" id="WP_166149056.1">
    <property type="nucleotide sequence ID" value="NZ_JAANYN010000007.1"/>
</dbReference>
<keyword evidence="2" id="KW-0472">Membrane</keyword>
<dbReference type="Gene3D" id="2.40.170.20">
    <property type="entry name" value="TonB-dependent receptor, beta-barrel domain"/>
    <property type="match status" value="1"/>
</dbReference>
<dbReference type="InterPro" id="IPR036942">
    <property type="entry name" value="Beta-barrel_TonB_sf"/>
</dbReference>
<evidence type="ECO:0000256" key="3">
    <source>
        <dbReference type="ARBA" id="ARBA00023237"/>
    </source>
</evidence>
<keyword evidence="4" id="KW-0732">Signal</keyword>
<dbReference type="Pfam" id="PF13715">
    <property type="entry name" value="CarbopepD_reg_2"/>
    <property type="match status" value="1"/>
</dbReference>
<feature type="signal peptide" evidence="4">
    <location>
        <begin position="1"/>
        <end position="19"/>
    </location>
</feature>
<comment type="subcellular location">
    <subcellularLocation>
        <location evidence="1">Cell outer membrane</location>
    </subcellularLocation>
</comment>